<evidence type="ECO:0000313" key="1">
    <source>
        <dbReference type="EMBL" id="KAK4421284.1"/>
    </source>
</evidence>
<dbReference type="Proteomes" id="UP001293254">
    <property type="component" value="Unassembled WGS sequence"/>
</dbReference>
<organism evidence="1 2">
    <name type="scientific">Sesamum alatum</name>
    <dbReference type="NCBI Taxonomy" id="300844"/>
    <lineage>
        <taxon>Eukaryota</taxon>
        <taxon>Viridiplantae</taxon>
        <taxon>Streptophyta</taxon>
        <taxon>Embryophyta</taxon>
        <taxon>Tracheophyta</taxon>
        <taxon>Spermatophyta</taxon>
        <taxon>Magnoliopsida</taxon>
        <taxon>eudicotyledons</taxon>
        <taxon>Gunneridae</taxon>
        <taxon>Pentapetalae</taxon>
        <taxon>asterids</taxon>
        <taxon>lamiids</taxon>
        <taxon>Lamiales</taxon>
        <taxon>Pedaliaceae</taxon>
        <taxon>Sesamum</taxon>
    </lineage>
</organism>
<gene>
    <name evidence="1" type="ORF">Salat_2078900</name>
</gene>
<proteinExistence type="predicted"/>
<protein>
    <recommendedName>
        <fullName evidence="3">Myb/SANT-like domain-containing protein</fullName>
    </recommendedName>
</protein>
<keyword evidence="2" id="KW-1185">Reference proteome</keyword>
<dbReference type="PANTHER" id="PTHR47584">
    <property type="match status" value="1"/>
</dbReference>
<dbReference type="EMBL" id="JACGWO010000008">
    <property type="protein sequence ID" value="KAK4421284.1"/>
    <property type="molecule type" value="Genomic_DNA"/>
</dbReference>
<dbReference type="PANTHER" id="PTHR47584:SF14">
    <property type="entry name" value="L10-INTERACTING MYB DOMAIN-CONTAINING PROTEIN-LIKE"/>
    <property type="match status" value="1"/>
</dbReference>
<reference evidence="1" key="1">
    <citation type="submission" date="2020-06" db="EMBL/GenBank/DDBJ databases">
        <authorList>
            <person name="Li T."/>
            <person name="Hu X."/>
            <person name="Zhang T."/>
            <person name="Song X."/>
            <person name="Zhang H."/>
            <person name="Dai N."/>
            <person name="Sheng W."/>
            <person name="Hou X."/>
            <person name="Wei L."/>
        </authorList>
    </citation>
    <scope>NUCLEOTIDE SEQUENCE</scope>
    <source>
        <strain evidence="1">3651</strain>
        <tissue evidence="1">Leaf</tissue>
    </source>
</reference>
<name>A0AAE1Y0A5_9LAMI</name>
<dbReference type="InterPro" id="IPR045026">
    <property type="entry name" value="LIMYB"/>
</dbReference>
<dbReference type="AlphaFoldDB" id="A0AAE1Y0A5"/>
<accession>A0AAE1Y0A5</accession>
<reference evidence="1" key="2">
    <citation type="journal article" date="2024" name="Plant">
        <title>Genomic evolution and insights into agronomic trait innovations of Sesamum species.</title>
        <authorList>
            <person name="Miao H."/>
            <person name="Wang L."/>
            <person name="Qu L."/>
            <person name="Liu H."/>
            <person name="Sun Y."/>
            <person name="Le M."/>
            <person name="Wang Q."/>
            <person name="Wei S."/>
            <person name="Zheng Y."/>
            <person name="Lin W."/>
            <person name="Duan Y."/>
            <person name="Cao H."/>
            <person name="Xiong S."/>
            <person name="Wang X."/>
            <person name="Wei L."/>
            <person name="Li C."/>
            <person name="Ma Q."/>
            <person name="Ju M."/>
            <person name="Zhao R."/>
            <person name="Li G."/>
            <person name="Mu C."/>
            <person name="Tian Q."/>
            <person name="Mei H."/>
            <person name="Zhang T."/>
            <person name="Gao T."/>
            <person name="Zhang H."/>
        </authorList>
    </citation>
    <scope>NUCLEOTIDE SEQUENCE</scope>
    <source>
        <strain evidence="1">3651</strain>
    </source>
</reference>
<evidence type="ECO:0000313" key="2">
    <source>
        <dbReference type="Proteomes" id="UP001293254"/>
    </source>
</evidence>
<sequence>MADKKRVKPQSKFFYTQKWTKEVDQAFINYLAWRAEHGYAQSNPDQTKLTALVFAQKAVNYDWDWDQGQQFYEGKLQLLRQRCTTFDAILQNPAFSWNTDTNKLQASKERWDAIVCDIPFANAYRWRGEAKWELLCKIFEGDDLDDPERNRQKHAVEPNAARVGVGGFCDDDDGIVFLGTSDGNEPHDVVD</sequence>
<evidence type="ECO:0008006" key="3">
    <source>
        <dbReference type="Google" id="ProtNLM"/>
    </source>
</evidence>
<comment type="caution">
    <text evidence="1">The sequence shown here is derived from an EMBL/GenBank/DDBJ whole genome shotgun (WGS) entry which is preliminary data.</text>
</comment>